<dbReference type="SUPFAM" id="SSF52172">
    <property type="entry name" value="CheY-like"/>
    <property type="match status" value="1"/>
</dbReference>
<dbReference type="InterPro" id="IPR001789">
    <property type="entry name" value="Sig_transdc_resp-reg_receiver"/>
</dbReference>
<sequence>MKLRVMLVDDHELFREAMCMFLELQDDIEGTLEVANAESILDWYHEDRIDVVCMDVGMQGMDGAELTRKLLAFAPEARVVGLSGHADMKSVARMVDAGALGYVIKGSASEELLNAIRAASQNQPYFDAALGVHSLENLKGYLHL</sequence>
<name>A0A3E1R610_9BURK</name>
<dbReference type="EMBL" id="QFZK01000030">
    <property type="protein sequence ID" value="RFO94819.1"/>
    <property type="molecule type" value="Genomic_DNA"/>
</dbReference>
<dbReference type="OrthoDB" id="9801101at2"/>
<dbReference type="PANTHER" id="PTHR43214">
    <property type="entry name" value="TWO-COMPONENT RESPONSE REGULATOR"/>
    <property type="match status" value="1"/>
</dbReference>
<dbReference type="PANTHER" id="PTHR43214:SF42">
    <property type="entry name" value="TRANSCRIPTIONAL REGULATORY PROTEIN DESR"/>
    <property type="match status" value="1"/>
</dbReference>
<evidence type="ECO:0000259" key="3">
    <source>
        <dbReference type="PROSITE" id="PS50110"/>
    </source>
</evidence>
<proteinExistence type="predicted"/>
<dbReference type="InterPro" id="IPR039420">
    <property type="entry name" value="WalR-like"/>
</dbReference>
<dbReference type="PROSITE" id="PS50110">
    <property type="entry name" value="RESPONSE_REGULATORY"/>
    <property type="match status" value="1"/>
</dbReference>
<dbReference type="InterPro" id="IPR011006">
    <property type="entry name" value="CheY-like_superfamily"/>
</dbReference>
<keyword evidence="1" id="KW-0238">DNA-binding</keyword>
<evidence type="ECO:0000256" key="2">
    <source>
        <dbReference type="PROSITE-ProRule" id="PRU00169"/>
    </source>
</evidence>
<dbReference type="Proteomes" id="UP000260665">
    <property type="component" value="Unassembled WGS sequence"/>
</dbReference>
<evidence type="ECO:0000313" key="5">
    <source>
        <dbReference type="Proteomes" id="UP000260665"/>
    </source>
</evidence>
<dbReference type="Pfam" id="PF00072">
    <property type="entry name" value="Response_reg"/>
    <property type="match status" value="1"/>
</dbReference>
<evidence type="ECO:0000256" key="1">
    <source>
        <dbReference type="ARBA" id="ARBA00023125"/>
    </source>
</evidence>
<dbReference type="CDD" id="cd17535">
    <property type="entry name" value="REC_NarL-like"/>
    <property type="match status" value="1"/>
</dbReference>
<accession>A0A3E1R610</accession>
<dbReference type="Gene3D" id="3.40.50.2300">
    <property type="match status" value="1"/>
</dbReference>
<feature type="modified residue" description="4-aspartylphosphate" evidence="2">
    <location>
        <position position="55"/>
    </location>
</feature>
<dbReference type="AlphaFoldDB" id="A0A3E1R610"/>
<keyword evidence="5" id="KW-1185">Reference proteome</keyword>
<dbReference type="SMART" id="SM00448">
    <property type="entry name" value="REC"/>
    <property type="match status" value="1"/>
</dbReference>
<comment type="caution">
    <text evidence="4">The sequence shown here is derived from an EMBL/GenBank/DDBJ whole genome shotgun (WGS) entry which is preliminary data.</text>
</comment>
<dbReference type="InterPro" id="IPR058245">
    <property type="entry name" value="NreC/VraR/RcsB-like_REC"/>
</dbReference>
<feature type="domain" description="Response regulatory" evidence="3">
    <location>
        <begin position="4"/>
        <end position="120"/>
    </location>
</feature>
<evidence type="ECO:0000313" key="4">
    <source>
        <dbReference type="EMBL" id="RFO94819.1"/>
    </source>
</evidence>
<protein>
    <recommendedName>
        <fullName evidence="3">Response regulatory domain-containing protein</fullName>
    </recommendedName>
</protein>
<keyword evidence="2" id="KW-0597">Phosphoprotein</keyword>
<gene>
    <name evidence="4" type="ORF">DIC66_21645</name>
</gene>
<dbReference type="GO" id="GO:0003677">
    <property type="term" value="F:DNA binding"/>
    <property type="evidence" value="ECO:0007669"/>
    <property type="project" value="UniProtKB-KW"/>
</dbReference>
<dbReference type="RefSeq" id="WP_117180269.1">
    <property type="nucleotide sequence ID" value="NZ_QFZK01000030.1"/>
</dbReference>
<organism evidence="4 5">
    <name type="scientific">Rhodoferax lacus</name>
    <dbReference type="NCBI Taxonomy" id="2184758"/>
    <lineage>
        <taxon>Bacteria</taxon>
        <taxon>Pseudomonadati</taxon>
        <taxon>Pseudomonadota</taxon>
        <taxon>Betaproteobacteria</taxon>
        <taxon>Burkholderiales</taxon>
        <taxon>Comamonadaceae</taxon>
        <taxon>Rhodoferax</taxon>
    </lineage>
</organism>
<reference evidence="4 5" key="1">
    <citation type="submission" date="2018-05" db="EMBL/GenBank/DDBJ databases">
        <title>Rhodoferax soyangensis sp.nov., isolated from an oligotrophic freshwater lake.</title>
        <authorList>
            <person name="Park M."/>
        </authorList>
    </citation>
    <scope>NUCLEOTIDE SEQUENCE [LARGE SCALE GENOMIC DNA]</scope>
    <source>
        <strain evidence="4 5">IMCC26218</strain>
    </source>
</reference>
<dbReference type="GO" id="GO:0000160">
    <property type="term" value="P:phosphorelay signal transduction system"/>
    <property type="evidence" value="ECO:0007669"/>
    <property type="project" value="InterPro"/>
</dbReference>